<evidence type="ECO:0000313" key="1">
    <source>
        <dbReference type="EMBL" id="KAF9524890.1"/>
    </source>
</evidence>
<evidence type="ECO:0000313" key="2">
    <source>
        <dbReference type="Proteomes" id="UP000807306"/>
    </source>
</evidence>
<accession>A0A9P6E9F2</accession>
<gene>
    <name evidence="1" type="ORF">CPB83DRAFT_748463</name>
</gene>
<organism evidence="1 2">
    <name type="scientific">Crepidotus variabilis</name>
    <dbReference type="NCBI Taxonomy" id="179855"/>
    <lineage>
        <taxon>Eukaryota</taxon>
        <taxon>Fungi</taxon>
        <taxon>Dikarya</taxon>
        <taxon>Basidiomycota</taxon>
        <taxon>Agaricomycotina</taxon>
        <taxon>Agaricomycetes</taxon>
        <taxon>Agaricomycetidae</taxon>
        <taxon>Agaricales</taxon>
        <taxon>Agaricineae</taxon>
        <taxon>Crepidotaceae</taxon>
        <taxon>Crepidotus</taxon>
    </lineage>
</organism>
<protein>
    <recommendedName>
        <fullName evidence="3">Helitron helicase-like domain-containing protein</fullName>
    </recommendedName>
</protein>
<dbReference type="OrthoDB" id="3267861at2759"/>
<comment type="caution">
    <text evidence="1">The sequence shown here is derived from an EMBL/GenBank/DDBJ whole genome shotgun (WGS) entry which is preliminary data.</text>
</comment>
<dbReference type="AlphaFoldDB" id="A0A9P6E9F2"/>
<reference evidence="1" key="1">
    <citation type="submission" date="2020-11" db="EMBL/GenBank/DDBJ databases">
        <authorList>
            <consortium name="DOE Joint Genome Institute"/>
            <person name="Ahrendt S."/>
            <person name="Riley R."/>
            <person name="Andreopoulos W."/>
            <person name="Labutti K."/>
            <person name="Pangilinan J."/>
            <person name="Ruiz-Duenas F.J."/>
            <person name="Barrasa J.M."/>
            <person name="Sanchez-Garcia M."/>
            <person name="Camarero S."/>
            <person name="Miyauchi S."/>
            <person name="Serrano A."/>
            <person name="Linde D."/>
            <person name="Babiker R."/>
            <person name="Drula E."/>
            <person name="Ayuso-Fernandez I."/>
            <person name="Pacheco R."/>
            <person name="Padilla G."/>
            <person name="Ferreira P."/>
            <person name="Barriuso J."/>
            <person name="Kellner H."/>
            <person name="Castanera R."/>
            <person name="Alfaro M."/>
            <person name="Ramirez L."/>
            <person name="Pisabarro A.G."/>
            <person name="Kuo A."/>
            <person name="Tritt A."/>
            <person name="Lipzen A."/>
            <person name="He G."/>
            <person name="Yan M."/>
            <person name="Ng V."/>
            <person name="Cullen D."/>
            <person name="Martin F."/>
            <person name="Rosso M.-N."/>
            <person name="Henrissat B."/>
            <person name="Hibbett D."/>
            <person name="Martinez A.T."/>
            <person name="Grigoriev I.V."/>
        </authorList>
    </citation>
    <scope>NUCLEOTIDE SEQUENCE</scope>
    <source>
        <strain evidence="1">CBS 506.95</strain>
    </source>
</reference>
<sequence>FIRIILRHGRGVGLYGRCKAYFGTVEAQGKETLHLHLLLWLEGHLSPQDLRDKISTSEFYKKKVLKWLESIIMTGFPSSNSEHLIYADRMTRVRHTDMGNPHPGTLMSPLILQFTHTFWTEFQEDVTSLLYKYNWHEHQATCWKYLKRGQEKKDANCRLRMDGVTRSVSDVDPQTYAIQLRRLHPWLASYTDVVTFLLRCNMEIKFVGSGEAAKVFLYYVTDYITKPSLPVHAGMAALSYALKKLSEKAESGTISSAVSAVMTAVNSMMGRQEISHPQVMSYLIGGGDHYTSESFVTLQWGSILRFVE</sequence>
<dbReference type="Proteomes" id="UP000807306">
    <property type="component" value="Unassembled WGS sequence"/>
</dbReference>
<keyword evidence="2" id="KW-1185">Reference proteome</keyword>
<feature type="non-terminal residue" evidence="1">
    <location>
        <position position="308"/>
    </location>
</feature>
<proteinExistence type="predicted"/>
<name>A0A9P6E9F2_9AGAR</name>
<dbReference type="EMBL" id="MU157891">
    <property type="protein sequence ID" value="KAF9524890.1"/>
    <property type="molecule type" value="Genomic_DNA"/>
</dbReference>
<evidence type="ECO:0008006" key="3">
    <source>
        <dbReference type="Google" id="ProtNLM"/>
    </source>
</evidence>
<feature type="non-terminal residue" evidence="1">
    <location>
        <position position="1"/>
    </location>
</feature>